<evidence type="ECO:0000259" key="3">
    <source>
        <dbReference type="Pfam" id="PF16201"/>
    </source>
</evidence>
<feature type="domain" description="URB1 N-terminal" evidence="2">
    <location>
        <begin position="102"/>
        <end position="442"/>
    </location>
</feature>
<comment type="caution">
    <text evidence="5">The sequence shown here is derived from an EMBL/GenBank/DDBJ whole genome shotgun (WGS) entry which is preliminary data.</text>
</comment>
<gene>
    <name evidence="5" type="ORF">G7Z17_g13056</name>
</gene>
<dbReference type="InterPro" id="IPR032436">
    <property type="entry name" value="URB1_C"/>
</dbReference>
<dbReference type="Proteomes" id="UP000722485">
    <property type="component" value="Unassembled WGS sequence"/>
</dbReference>
<dbReference type="GO" id="GO:0000466">
    <property type="term" value="P:maturation of 5.8S rRNA from tricistronic rRNA transcript (SSU-rRNA, 5.8S rRNA, LSU-rRNA)"/>
    <property type="evidence" value="ECO:0007669"/>
    <property type="project" value="TreeGrafter"/>
</dbReference>
<dbReference type="InterPro" id="IPR016024">
    <property type="entry name" value="ARM-type_fold"/>
</dbReference>
<sequence length="1132" mass="126961">MVKRISNDGDDGATAYRKRQKVVHEAPTSEEVFSADQLRNLLTFDQDLRNARHGLQSFKSLLDKIVSDTDDGDRKTNMEILQQYLEAAKPRDTSEDAVFLVDIMEMWSFAAQVGNEGVMSSVAVVLALLLQAVSGSLHLVRHGLGICQTLIQERQLKSLSKNLSSDKNKGFILSPTLRMLREAVCLDGGAYAKRIFRARNFTLTSLGRNLEIGHMGDSPEEMRKASVRTNAVRFFLSLLKYLHSDGRKELLTQKELLSHLTFMLKSDPPHLIVEILESLKTHVLMDDKVPREVKFRSFNTKTLMRILALHTYSVDSDAADEASTVGYKAHKFLIYVCTNPGAGVLYPSTGLYPKESDDESAGKNATGGADSAFLTDKYKDDVPVYNFVLAEFAQKLRPWSSLKHSELLVAIFTAAPELTYKYFLNNRSFTFEPKLSMTWIGYAAFLFNTMRIPLPARFGDRVRSAKAPPPTSILLDNIIPLPINQKVLIRCLSTKSHLTSFFATRILIVALEKLTEALKMHDEASKSKNNNWTEARRRLIDAFCQRIPDMKEVVRSYKGIPAENILHRTMASRLLRLYYEVIPQVALAANFDVSPFFTEVLKKLNGESEKPEDESLLVMELENLVSIASYSPGMRWFSKIDNLVDGAAASPYTALVRILSGKNRELPFHQLKQVLGAVAVENQLVTKATLLTPLYEALQSTSSEVKASQMEKIWSFVDNCINRCASSPIKYLDLMETYLKEGGVAPSNGAAALLNVTMVEQLSYFLGAAKPDEQAALAKFLSIYFNASYGLKHAKPVTKALYKRVTEQFPKTVKLKSLKKADKSDNADEDEEMADAEDIVGKNNKEGSTLDLSKLEEMLHVPFVEKEDNAALVKWTTKNVEDLVEDGWAAALIRLLLSTHTSIRKEAFTNILKMAAKIKESSYEEKDQVWLLLCELAESSRGQVDIGPVPSAFPAFAIHALDVLKNPLHPLYPKINSFLTRSPAWSPEKLPMAHDILHGEPSEDDKYYTEITWLLVYLLDSLRAPFDLGVFHKKRWFEKILVLGGNPYLRLNLRTRVLRILYRATCIDGGSTTLVTRFGILSWLDAQRAACEAADEADAVSALMKRVWETCDQEKVMAWSKGGVKKLLAHLA</sequence>
<feature type="domain" description="URB1 central HEAT repeat" evidence="4">
    <location>
        <begin position="631"/>
        <end position="830"/>
    </location>
</feature>
<dbReference type="InterPro" id="IPR059018">
    <property type="entry name" value="HEAT_URB1"/>
</dbReference>
<dbReference type="SUPFAM" id="SSF48371">
    <property type="entry name" value="ARM repeat"/>
    <property type="match status" value="1"/>
</dbReference>
<protein>
    <recommendedName>
        <fullName evidence="7">Nucleolar pre-ribosomal-associated protein 1</fullName>
    </recommendedName>
</protein>
<evidence type="ECO:0000256" key="1">
    <source>
        <dbReference type="SAM" id="MobiDB-lite"/>
    </source>
</evidence>
<evidence type="ECO:0000259" key="4">
    <source>
        <dbReference type="Pfam" id="PF26140"/>
    </source>
</evidence>
<dbReference type="PANTHER" id="PTHR13500">
    <property type="entry name" value="NUCLEOLAR PRERIBOSOMAL-ASSOCIATED PROTEIN 1"/>
    <property type="match status" value="1"/>
</dbReference>
<dbReference type="PANTHER" id="PTHR13500:SF0">
    <property type="entry name" value="NUCLEOLAR PRE-RIBOSOMAL-ASSOCIATED PROTEIN 1"/>
    <property type="match status" value="1"/>
</dbReference>
<evidence type="ECO:0000259" key="2">
    <source>
        <dbReference type="Pfam" id="PF11707"/>
    </source>
</evidence>
<name>A0A9P5L9Z3_9HYPO</name>
<feature type="domain" description="URB1 C-terminal" evidence="3">
    <location>
        <begin position="890"/>
        <end position="1083"/>
    </location>
</feature>
<dbReference type="GO" id="GO:0000463">
    <property type="term" value="P:maturation of LSU-rRNA from tricistronic rRNA transcript (SSU-rRNA, 5.8S rRNA, LSU-rRNA)"/>
    <property type="evidence" value="ECO:0007669"/>
    <property type="project" value="TreeGrafter"/>
</dbReference>
<dbReference type="InterPro" id="IPR039844">
    <property type="entry name" value="URB1"/>
</dbReference>
<evidence type="ECO:0000313" key="5">
    <source>
        <dbReference type="EMBL" id="KAF7536378.1"/>
    </source>
</evidence>
<dbReference type="Pfam" id="PF16201">
    <property type="entry name" value="NopRA1"/>
    <property type="match status" value="1"/>
</dbReference>
<keyword evidence="6" id="KW-1185">Reference proteome</keyword>
<evidence type="ECO:0000313" key="6">
    <source>
        <dbReference type="Proteomes" id="UP000722485"/>
    </source>
</evidence>
<dbReference type="Pfam" id="PF11707">
    <property type="entry name" value="Npa1"/>
    <property type="match status" value="1"/>
</dbReference>
<dbReference type="AlphaFoldDB" id="A0A9P5L9Z3"/>
<reference evidence="5" key="1">
    <citation type="submission" date="2020-03" db="EMBL/GenBank/DDBJ databases">
        <title>Draft Genome Sequence of Cylindrodendrum hubeiense.</title>
        <authorList>
            <person name="Buettner E."/>
            <person name="Kellner H."/>
        </authorList>
    </citation>
    <scope>NUCLEOTIDE SEQUENCE</scope>
    <source>
        <strain evidence="5">IHI 201604</strain>
    </source>
</reference>
<dbReference type="GO" id="GO:0005730">
    <property type="term" value="C:nucleolus"/>
    <property type="evidence" value="ECO:0007669"/>
    <property type="project" value="TreeGrafter"/>
</dbReference>
<accession>A0A9P5L9Z3</accession>
<proteinExistence type="predicted"/>
<dbReference type="InterPro" id="IPR021714">
    <property type="entry name" value="URB1_N"/>
</dbReference>
<dbReference type="Pfam" id="PF26140">
    <property type="entry name" value="HEAT_URB1"/>
    <property type="match status" value="1"/>
</dbReference>
<dbReference type="OrthoDB" id="72892at2759"/>
<organism evidence="5 6">
    <name type="scientific">Cylindrodendrum hubeiense</name>
    <dbReference type="NCBI Taxonomy" id="595255"/>
    <lineage>
        <taxon>Eukaryota</taxon>
        <taxon>Fungi</taxon>
        <taxon>Dikarya</taxon>
        <taxon>Ascomycota</taxon>
        <taxon>Pezizomycotina</taxon>
        <taxon>Sordariomycetes</taxon>
        <taxon>Hypocreomycetidae</taxon>
        <taxon>Hypocreales</taxon>
        <taxon>Nectriaceae</taxon>
        <taxon>Cylindrodendrum</taxon>
    </lineage>
</organism>
<dbReference type="EMBL" id="JAANBB010000675">
    <property type="protein sequence ID" value="KAF7536378.1"/>
    <property type="molecule type" value="Genomic_DNA"/>
</dbReference>
<feature type="region of interest" description="Disordered" evidence="1">
    <location>
        <begin position="1"/>
        <end position="20"/>
    </location>
</feature>
<evidence type="ECO:0008006" key="7">
    <source>
        <dbReference type="Google" id="ProtNLM"/>
    </source>
</evidence>